<keyword evidence="2" id="KW-1185">Reference proteome</keyword>
<dbReference type="STRING" id="98765.A0A2R6NXT7"/>
<sequence length="69" mass="7488">MVQPGDGLIAHSSFSELVQGKTRRTPDKISDLPLAGYITSMHLVTNEKTGERRIIGGSDDGAIAIWSYE</sequence>
<dbReference type="EMBL" id="MLYV02000692">
    <property type="protein sequence ID" value="PSR79560.1"/>
    <property type="molecule type" value="Genomic_DNA"/>
</dbReference>
<evidence type="ECO:0000313" key="1">
    <source>
        <dbReference type="EMBL" id="PSR79560.1"/>
    </source>
</evidence>
<name>A0A2R6NXT7_9APHY</name>
<proteinExistence type="predicted"/>
<dbReference type="AlphaFoldDB" id="A0A2R6NXT7"/>
<organism evidence="1 2">
    <name type="scientific">Hermanssonia centrifuga</name>
    <dbReference type="NCBI Taxonomy" id="98765"/>
    <lineage>
        <taxon>Eukaryota</taxon>
        <taxon>Fungi</taxon>
        <taxon>Dikarya</taxon>
        <taxon>Basidiomycota</taxon>
        <taxon>Agaricomycotina</taxon>
        <taxon>Agaricomycetes</taxon>
        <taxon>Polyporales</taxon>
        <taxon>Meruliaceae</taxon>
        <taxon>Hermanssonia</taxon>
    </lineage>
</organism>
<gene>
    <name evidence="1" type="ORF">PHLCEN_2v6971</name>
</gene>
<comment type="caution">
    <text evidence="1">The sequence shown here is derived from an EMBL/GenBank/DDBJ whole genome shotgun (WGS) entry which is preliminary data.</text>
</comment>
<protein>
    <submittedName>
        <fullName evidence="1">Uncharacterized protein</fullName>
    </submittedName>
</protein>
<dbReference type="Proteomes" id="UP000186601">
    <property type="component" value="Unassembled WGS sequence"/>
</dbReference>
<accession>A0A2R6NXT7</accession>
<dbReference type="OrthoDB" id="338622at2759"/>
<evidence type="ECO:0000313" key="2">
    <source>
        <dbReference type="Proteomes" id="UP000186601"/>
    </source>
</evidence>
<reference evidence="1 2" key="1">
    <citation type="submission" date="2018-02" db="EMBL/GenBank/DDBJ databases">
        <title>Genome sequence of the basidiomycete white-rot fungus Phlebia centrifuga.</title>
        <authorList>
            <person name="Granchi Z."/>
            <person name="Peng M."/>
            <person name="de Vries R.P."/>
            <person name="Hilden K."/>
            <person name="Makela M.R."/>
            <person name="Grigoriev I."/>
            <person name="Riley R."/>
        </authorList>
    </citation>
    <scope>NUCLEOTIDE SEQUENCE [LARGE SCALE GENOMIC DNA]</scope>
    <source>
        <strain evidence="1 2">FBCC195</strain>
    </source>
</reference>